<protein>
    <submittedName>
        <fullName evidence="1">Uncharacterized protein</fullName>
    </submittedName>
</protein>
<gene>
    <name evidence="1" type="ORF">N47_D32090</name>
</gene>
<reference evidence="1" key="1">
    <citation type="journal article" date="2011" name="Environ. Microbiol.">
        <title>Genomic insights into the metabolic potential of the polycyclic aromatic hydrocarbon degrading sulfate-reducing Deltaproteobacterium N47.</title>
        <authorList>
            <person name="Bergmann F."/>
            <person name="Selesi D."/>
            <person name="Weinmaier T."/>
            <person name="Tischler P."/>
            <person name="Rattei T."/>
            <person name="Meckenstock R.U."/>
        </authorList>
    </citation>
    <scope>NUCLEOTIDE SEQUENCE</scope>
</reference>
<dbReference type="AlphaFoldDB" id="E1YID1"/>
<evidence type="ECO:0000313" key="1">
    <source>
        <dbReference type="EMBL" id="CBX30400.1"/>
    </source>
</evidence>
<dbReference type="EMBL" id="FR695874">
    <property type="protein sequence ID" value="CBX30400.1"/>
    <property type="molecule type" value="Genomic_DNA"/>
</dbReference>
<accession>E1YID1</accession>
<organism evidence="1">
    <name type="scientific">uncultured Desulfobacterium sp</name>
    <dbReference type="NCBI Taxonomy" id="201089"/>
    <lineage>
        <taxon>Bacteria</taxon>
        <taxon>Pseudomonadati</taxon>
        <taxon>Thermodesulfobacteriota</taxon>
        <taxon>Desulfobacteria</taxon>
        <taxon>Desulfobacterales</taxon>
        <taxon>Desulfobacteriaceae</taxon>
        <taxon>Desulfobacterium</taxon>
        <taxon>environmental samples</taxon>
    </lineage>
</organism>
<sequence>MWFEKLPENCPPNDAINPIDFLCFRLVAHNPPFEEDYFSQREIYPEKKFHVNECRARYLSVFNEKSECENIKKLPPHRGKHIVALRLVPECGVIKKTGRSTVHFSWWVLSGFLSHLIFELKFHRNDAWFTHATIRNSASTKDFRESFWFLLQTALKSSANASLAMMCLKSEKAKVFRPLT</sequence>
<name>E1YID1_9BACT</name>
<proteinExistence type="predicted"/>